<dbReference type="AlphaFoldDB" id="A0A8R1IE43"/>
<organism evidence="1 2">
    <name type="scientific">Caenorhabditis japonica</name>
    <dbReference type="NCBI Taxonomy" id="281687"/>
    <lineage>
        <taxon>Eukaryota</taxon>
        <taxon>Metazoa</taxon>
        <taxon>Ecdysozoa</taxon>
        <taxon>Nematoda</taxon>
        <taxon>Chromadorea</taxon>
        <taxon>Rhabditida</taxon>
        <taxon>Rhabditina</taxon>
        <taxon>Rhabditomorpha</taxon>
        <taxon>Rhabditoidea</taxon>
        <taxon>Rhabditidae</taxon>
        <taxon>Peloderinae</taxon>
        <taxon>Caenorhabditis</taxon>
    </lineage>
</organism>
<dbReference type="EnsemblMetazoa" id="CJA34198.1">
    <property type="protein sequence ID" value="CJA34198.1"/>
    <property type="gene ID" value="WBGene00210045"/>
</dbReference>
<evidence type="ECO:0000313" key="2">
    <source>
        <dbReference type="Proteomes" id="UP000005237"/>
    </source>
</evidence>
<name>A0A8R1IE43_CAEJA</name>
<proteinExistence type="predicted"/>
<sequence>MKEKKSFVALEKVPLKLFGQKIKKKFHKKVKERAERTDRIDSYGQFVREDALTTLCVSMGSQAVKKIM</sequence>
<protein>
    <submittedName>
        <fullName evidence="1">Uncharacterized protein</fullName>
    </submittedName>
</protein>
<evidence type="ECO:0000313" key="1">
    <source>
        <dbReference type="EnsemblMetazoa" id="CJA34198.1"/>
    </source>
</evidence>
<dbReference type="Proteomes" id="UP000005237">
    <property type="component" value="Unassembled WGS sequence"/>
</dbReference>
<keyword evidence="2" id="KW-1185">Reference proteome</keyword>
<reference evidence="1" key="2">
    <citation type="submission" date="2022-06" db="UniProtKB">
        <authorList>
            <consortium name="EnsemblMetazoa"/>
        </authorList>
    </citation>
    <scope>IDENTIFICATION</scope>
    <source>
        <strain evidence="1">DF5081</strain>
    </source>
</reference>
<accession>A0A8R1IE43</accession>
<reference evidence="2" key="1">
    <citation type="submission" date="2010-08" db="EMBL/GenBank/DDBJ databases">
        <authorList>
            <consortium name="Caenorhabditis japonica Sequencing Consortium"/>
            <person name="Wilson R.K."/>
        </authorList>
    </citation>
    <scope>NUCLEOTIDE SEQUENCE [LARGE SCALE GENOMIC DNA]</scope>
    <source>
        <strain evidence="2">DF5081</strain>
    </source>
</reference>